<dbReference type="CDD" id="cd02440">
    <property type="entry name" value="AdoMet_MTases"/>
    <property type="match status" value="1"/>
</dbReference>
<dbReference type="InterPro" id="IPR001077">
    <property type="entry name" value="COMT_C"/>
</dbReference>
<dbReference type="PANTHER" id="PTHR43712:SF2">
    <property type="entry name" value="O-METHYLTRANSFERASE CICE"/>
    <property type="match status" value="1"/>
</dbReference>
<dbReference type="InterPro" id="IPR036388">
    <property type="entry name" value="WH-like_DNA-bd_sf"/>
</dbReference>
<dbReference type="GO" id="GO:0032259">
    <property type="term" value="P:methylation"/>
    <property type="evidence" value="ECO:0007669"/>
    <property type="project" value="UniProtKB-KW"/>
</dbReference>
<evidence type="ECO:0000259" key="5">
    <source>
        <dbReference type="Pfam" id="PF08100"/>
    </source>
</evidence>
<dbReference type="SUPFAM" id="SSF46785">
    <property type="entry name" value="Winged helix' DNA-binding domain"/>
    <property type="match status" value="1"/>
</dbReference>
<dbReference type="SUPFAM" id="SSF53335">
    <property type="entry name" value="S-adenosyl-L-methionine-dependent methyltransferases"/>
    <property type="match status" value="1"/>
</dbReference>
<feature type="domain" description="O-methyltransferase C-terminal" evidence="4">
    <location>
        <begin position="133"/>
        <end position="325"/>
    </location>
</feature>
<keyword evidence="7" id="KW-1185">Reference proteome</keyword>
<dbReference type="OrthoDB" id="9767938at2"/>
<dbReference type="RefSeq" id="WP_121277168.1">
    <property type="nucleotide sequence ID" value="NZ_RBZV01000002.1"/>
</dbReference>
<dbReference type="GO" id="GO:0008171">
    <property type="term" value="F:O-methyltransferase activity"/>
    <property type="evidence" value="ECO:0007669"/>
    <property type="project" value="InterPro"/>
</dbReference>
<keyword evidence="3" id="KW-0949">S-adenosyl-L-methionine</keyword>
<feature type="domain" description="O-methyltransferase dimerisation" evidence="5">
    <location>
        <begin position="14"/>
        <end position="89"/>
    </location>
</feature>
<dbReference type="EMBL" id="RBZV01000002">
    <property type="protein sequence ID" value="RKP51085.1"/>
    <property type="molecule type" value="Genomic_DNA"/>
</dbReference>
<keyword evidence="1 6" id="KW-0489">Methyltransferase</keyword>
<evidence type="ECO:0000259" key="4">
    <source>
        <dbReference type="Pfam" id="PF00891"/>
    </source>
</evidence>
<dbReference type="Gene3D" id="1.20.58.1390">
    <property type="match status" value="1"/>
</dbReference>
<dbReference type="Pfam" id="PF08100">
    <property type="entry name" value="Dimerisation"/>
    <property type="match status" value="1"/>
</dbReference>
<organism evidence="6 7">
    <name type="scientific">Trinickia fusca</name>
    <dbReference type="NCBI Taxonomy" id="2419777"/>
    <lineage>
        <taxon>Bacteria</taxon>
        <taxon>Pseudomonadati</taxon>
        <taxon>Pseudomonadota</taxon>
        <taxon>Betaproteobacteria</taxon>
        <taxon>Burkholderiales</taxon>
        <taxon>Burkholderiaceae</taxon>
        <taxon>Trinickia</taxon>
    </lineage>
</organism>
<dbReference type="PANTHER" id="PTHR43712">
    <property type="entry name" value="PUTATIVE (AFU_ORTHOLOGUE AFUA_4G14580)-RELATED"/>
    <property type="match status" value="1"/>
</dbReference>
<dbReference type="InterPro" id="IPR029063">
    <property type="entry name" value="SAM-dependent_MTases_sf"/>
</dbReference>
<sequence>MEELSWNEWQSLCEAMNGYIKTQVLSTACDLGIFDVVERGVTLAALPASLGIDAHGCRILMLGLRQLGCVQVDGDGTVRNSPLARRCLRRESRHSMVPFIMLNDRIQHRACLHFTRALRERRNAGLDEFAGDAPTLYGRMAMSLDTERLFHEGMAAYTRLSPRMLDMKELRQVSMLLDVGGGDGSNAIRLCERFPSLRVCLVDLPSVLDKAKANVADHGLEQRITCVAADMFEDAWPPGCDGVLFSHVLEIFSPPKISLLYRKAKDYLKHVEDGRLFVWALMCDADEGGGLQAVKSSVYFMTVASGEGMAYPVGDHRRWLKEAGFTITAQYDARTIDHCALVAR</sequence>
<comment type="caution">
    <text evidence="6">The sequence shown here is derived from an EMBL/GenBank/DDBJ whole genome shotgun (WGS) entry which is preliminary data.</text>
</comment>
<dbReference type="InterPro" id="IPR016461">
    <property type="entry name" value="COMT-like"/>
</dbReference>
<dbReference type="PIRSF" id="PIRSF005739">
    <property type="entry name" value="O-mtase"/>
    <property type="match status" value="1"/>
</dbReference>
<name>A0A494XK39_9BURK</name>
<dbReference type="InterPro" id="IPR012967">
    <property type="entry name" value="COMT_dimerisation"/>
</dbReference>
<dbReference type="PROSITE" id="PS51683">
    <property type="entry name" value="SAM_OMT_II"/>
    <property type="match status" value="1"/>
</dbReference>
<dbReference type="Gene3D" id="3.40.50.150">
    <property type="entry name" value="Vaccinia Virus protein VP39"/>
    <property type="match status" value="1"/>
</dbReference>
<evidence type="ECO:0000256" key="3">
    <source>
        <dbReference type="ARBA" id="ARBA00022691"/>
    </source>
</evidence>
<evidence type="ECO:0000313" key="7">
    <source>
        <dbReference type="Proteomes" id="UP000280434"/>
    </source>
</evidence>
<reference evidence="6" key="1">
    <citation type="submission" date="2018-10" db="EMBL/GenBank/DDBJ databases">
        <title>Paraburkholderia sp. 7MK8-2, isolated from soil.</title>
        <authorList>
            <person name="Gao Z.-H."/>
            <person name="Qiu L.-H."/>
        </authorList>
    </citation>
    <scope>NUCLEOTIDE SEQUENCE [LARGE SCALE GENOMIC DNA]</scope>
    <source>
        <strain evidence="6">7MK8-2</strain>
    </source>
</reference>
<protein>
    <submittedName>
        <fullName evidence="6">Methyltransferase domain-containing protein</fullName>
    </submittedName>
</protein>
<dbReference type="Pfam" id="PF00891">
    <property type="entry name" value="Methyltransf_2"/>
    <property type="match status" value="1"/>
</dbReference>
<dbReference type="AlphaFoldDB" id="A0A494XK39"/>
<keyword evidence="2 6" id="KW-0808">Transferase</keyword>
<dbReference type="Gene3D" id="1.10.10.10">
    <property type="entry name" value="Winged helix-like DNA-binding domain superfamily/Winged helix DNA-binding domain"/>
    <property type="match status" value="1"/>
</dbReference>
<proteinExistence type="predicted"/>
<dbReference type="GO" id="GO:0046983">
    <property type="term" value="F:protein dimerization activity"/>
    <property type="evidence" value="ECO:0007669"/>
    <property type="project" value="InterPro"/>
</dbReference>
<evidence type="ECO:0000313" key="6">
    <source>
        <dbReference type="EMBL" id="RKP51085.1"/>
    </source>
</evidence>
<evidence type="ECO:0000256" key="1">
    <source>
        <dbReference type="ARBA" id="ARBA00022603"/>
    </source>
</evidence>
<gene>
    <name evidence="6" type="ORF">D7S89_08555</name>
</gene>
<accession>A0A494XK39</accession>
<evidence type="ECO:0000256" key="2">
    <source>
        <dbReference type="ARBA" id="ARBA00022679"/>
    </source>
</evidence>
<dbReference type="Proteomes" id="UP000280434">
    <property type="component" value="Unassembled WGS sequence"/>
</dbReference>
<dbReference type="InterPro" id="IPR036390">
    <property type="entry name" value="WH_DNA-bd_sf"/>
</dbReference>